<dbReference type="AlphaFoldDB" id="A0A4Q0MCL6"/>
<feature type="transmembrane region" description="Helical" evidence="1">
    <location>
        <begin position="262"/>
        <end position="282"/>
    </location>
</feature>
<keyword evidence="1" id="KW-0472">Membrane</keyword>
<organism evidence="3 4">
    <name type="scientific">Arcticibacter tournemirensis</name>
    <dbReference type="NCBI Taxonomy" id="699437"/>
    <lineage>
        <taxon>Bacteria</taxon>
        <taxon>Pseudomonadati</taxon>
        <taxon>Bacteroidota</taxon>
        <taxon>Sphingobacteriia</taxon>
        <taxon>Sphingobacteriales</taxon>
        <taxon>Sphingobacteriaceae</taxon>
        <taxon>Arcticibacter</taxon>
    </lineage>
</organism>
<feature type="domain" description="Glycosyltransferase 2-like" evidence="2">
    <location>
        <begin position="25"/>
        <end position="156"/>
    </location>
</feature>
<evidence type="ECO:0000256" key="1">
    <source>
        <dbReference type="SAM" id="Phobius"/>
    </source>
</evidence>
<feature type="transmembrane region" description="Helical" evidence="1">
    <location>
        <begin position="319"/>
        <end position="342"/>
    </location>
</feature>
<dbReference type="EMBL" id="RXOC01000003">
    <property type="protein sequence ID" value="RXF71091.1"/>
    <property type="molecule type" value="Genomic_DNA"/>
</dbReference>
<sequence>MMHGRLRSYKRTDPADSEHPQLPVSVIICARNEEKNLEENLSLVLEQDYPSFEVVVVNDCSSDDSDLVLRQLSQKYPHLKVVTIKEHDRFKHGKKFAVTLGIKAASNEHLLFTDADCRPASAEWINMMQQNFVKNTEIVLGYSPYYRGKGFLNAFIRFETFNTAINYLSFALSGHPYMGVGRNLSYTKSLFFKNKGFASHIHIPSGDDDLFVNQNSTRENTVIEIRSESQVWSWPKRTWSSYWKQKIRHMGAGKAYKKRDKVILSVQTASAGLFYLLLFVLIVLKAQWWMLLGIYLVRLLVQLIVYYPTAKKLNNKDLLWWFPALDLSYNFFIIVLSIISLFKKKVKWK</sequence>
<dbReference type="PANTHER" id="PTHR43685:SF3">
    <property type="entry name" value="SLR2126 PROTEIN"/>
    <property type="match status" value="1"/>
</dbReference>
<dbReference type="GO" id="GO:0016740">
    <property type="term" value="F:transferase activity"/>
    <property type="evidence" value="ECO:0007669"/>
    <property type="project" value="UniProtKB-KW"/>
</dbReference>
<reference evidence="3 4" key="1">
    <citation type="submission" date="2018-12" db="EMBL/GenBank/DDBJ databases">
        <title>The Draft Genome Sequence of the Soil Bacterium Pedobacter tournemirensis R1.</title>
        <authorList>
            <person name="He J."/>
        </authorList>
    </citation>
    <scope>NUCLEOTIDE SEQUENCE [LARGE SCALE GENOMIC DNA]</scope>
    <source>
        <strain evidence="3 4">R1</strain>
    </source>
</reference>
<dbReference type="Pfam" id="PF00535">
    <property type="entry name" value="Glycos_transf_2"/>
    <property type="match status" value="1"/>
</dbReference>
<dbReference type="Gene3D" id="3.90.550.10">
    <property type="entry name" value="Spore Coat Polysaccharide Biosynthesis Protein SpsA, Chain A"/>
    <property type="match status" value="1"/>
</dbReference>
<keyword evidence="3" id="KW-0808">Transferase</keyword>
<dbReference type="InterPro" id="IPR050834">
    <property type="entry name" value="Glycosyltransf_2"/>
</dbReference>
<proteinExistence type="predicted"/>
<accession>A0A4Q0MCL6</accession>
<keyword evidence="1" id="KW-1133">Transmembrane helix</keyword>
<dbReference type="InterPro" id="IPR029044">
    <property type="entry name" value="Nucleotide-diphossugar_trans"/>
</dbReference>
<feature type="transmembrane region" description="Helical" evidence="1">
    <location>
        <begin position="288"/>
        <end position="307"/>
    </location>
</feature>
<comment type="caution">
    <text evidence="3">The sequence shown here is derived from an EMBL/GenBank/DDBJ whole genome shotgun (WGS) entry which is preliminary data.</text>
</comment>
<protein>
    <submittedName>
        <fullName evidence="3">Glycosyltransferase</fullName>
    </submittedName>
</protein>
<dbReference type="InterPro" id="IPR001173">
    <property type="entry name" value="Glyco_trans_2-like"/>
</dbReference>
<keyword evidence="1" id="KW-0812">Transmembrane</keyword>
<evidence type="ECO:0000259" key="2">
    <source>
        <dbReference type="Pfam" id="PF00535"/>
    </source>
</evidence>
<dbReference type="PANTHER" id="PTHR43685">
    <property type="entry name" value="GLYCOSYLTRANSFERASE"/>
    <property type="match status" value="1"/>
</dbReference>
<dbReference type="Proteomes" id="UP000290848">
    <property type="component" value="Unassembled WGS sequence"/>
</dbReference>
<gene>
    <name evidence="3" type="ORF">EKH83_05165</name>
</gene>
<evidence type="ECO:0000313" key="3">
    <source>
        <dbReference type="EMBL" id="RXF71091.1"/>
    </source>
</evidence>
<dbReference type="SUPFAM" id="SSF53448">
    <property type="entry name" value="Nucleotide-diphospho-sugar transferases"/>
    <property type="match status" value="1"/>
</dbReference>
<name>A0A4Q0MCL6_9SPHI</name>
<evidence type="ECO:0000313" key="4">
    <source>
        <dbReference type="Proteomes" id="UP000290848"/>
    </source>
</evidence>